<comment type="caution">
    <text evidence="1">The sequence shown here is derived from an EMBL/GenBank/DDBJ whole genome shotgun (WGS) entry which is preliminary data.</text>
</comment>
<name>A0AAE0M1E7_9PEZI</name>
<protein>
    <recommendedName>
        <fullName evidence="3">ABM domain-containing protein</fullName>
    </recommendedName>
</protein>
<reference evidence="1" key="2">
    <citation type="submission" date="2023-06" db="EMBL/GenBank/DDBJ databases">
        <authorList>
            <consortium name="Lawrence Berkeley National Laboratory"/>
            <person name="Haridas S."/>
            <person name="Hensen N."/>
            <person name="Bonometti L."/>
            <person name="Westerberg I."/>
            <person name="Brannstrom I.O."/>
            <person name="Guillou S."/>
            <person name="Cros-Aarteil S."/>
            <person name="Calhoun S."/>
            <person name="Kuo A."/>
            <person name="Mondo S."/>
            <person name="Pangilinan J."/>
            <person name="Riley R."/>
            <person name="Labutti K."/>
            <person name="Andreopoulos B."/>
            <person name="Lipzen A."/>
            <person name="Chen C."/>
            <person name="Yanf M."/>
            <person name="Daum C."/>
            <person name="Ng V."/>
            <person name="Clum A."/>
            <person name="Steindorff A."/>
            <person name="Ohm R."/>
            <person name="Martin F."/>
            <person name="Silar P."/>
            <person name="Natvig D."/>
            <person name="Lalanne C."/>
            <person name="Gautier V."/>
            <person name="Ament-Velasquez S.L."/>
            <person name="Kruys A."/>
            <person name="Hutchinson M.I."/>
            <person name="Powell A.J."/>
            <person name="Barry K."/>
            <person name="Miller A.N."/>
            <person name="Grigoriev I.V."/>
            <person name="Debuchy R."/>
            <person name="Gladieux P."/>
            <person name="Thoren M.H."/>
            <person name="Johannesson H."/>
        </authorList>
    </citation>
    <scope>NUCLEOTIDE SEQUENCE</scope>
    <source>
        <strain evidence="1">CBS 118394</strain>
    </source>
</reference>
<keyword evidence="2" id="KW-1185">Reference proteome</keyword>
<gene>
    <name evidence="1" type="ORF">B0H66DRAFT_604022</name>
</gene>
<reference evidence="1" key="1">
    <citation type="journal article" date="2023" name="Mol. Phylogenet. Evol.">
        <title>Genome-scale phylogeny and comparative genomics of the fungal order Sordariales.</title>
        <authorList>
            <person name="Hensen N."/>
            <person name="Bonometti L."/>
            <person name="Westerberg I."/>
            <person name="Brannstrom I.O."/>
            <person name="Guillou S."/>
            <person name="Cros-Aarteil S."/>
            <person name="Calhoun S."/>
            <person name="Haridas S."/>
            <person name="Kuo A."/>
            <person name="Mondo S."/>
            <person name="Pangilinan J."/>
            <person name="Riley R."/>
            <person name="LaButti K."/>
            <person name="Andreopoulos B."/>
            <person name="Lipzen A."/>
            <person name="Chen C."/>
            <person name="Yan M."/>
            <person name="Daum C."/>
            <person name="Ng V."/>
            <person name="Clum A."/>
            <person name="Steindorff A."/>
            <person name="Ohm R.A."/>
            <person name="Martin F."/>
            <person name="Silar P."/>
            <person name="Natvig D.O."/>
            <person name="Lalanne C."/>
            <person name="Gautier V."/>
            <person name="Ament-Velasquez S.L."/>
            <person name="Kruys A."/>
            <person name="Hutchinson M.I."/>
            <person name="Powell A.J."/>
            <person name="Barry K."/>
            <person name="Miller A.N."/>
            <person name="Grigoriev I.V."/>
            <person name="Debuchy R."/>
            <person name="Gladieux P."/>
            <person name="Hiltunen Thoren M."/>
            <person name="Johannesson H."/>
        </authorList>
    </citation>
    <scope>NUCLEOTIDE SEQUENCE</scope>
    <source>
        <strain evidence="1">CBS 118394</strain>
    </source>
</reference>
<accession>A0AAE0M1E7</accession>
<evidence type="ECO:0000313" key="1">
    <source>
        <dbReference type="EMBL" id="KAK3315691.1"/>
    </source>
</evidence>
<dbReference type="AlphaFoldDB" id="A0AAE0M1E7"/>
<dbReference type="EMBL" id="JAUEDM010000005">
    <property type="protein sequence ID" value="KAK3315691.1"/>
    <property type="molecule type" value="Genomic_DNA"/>
</dbReference>
<dbReference type="Proteomes" id="UP001283341">
    <property type="component" value="Unassembled WGS sequence"/>
</dbReference>
<sequence>MTDKIVATELIYLNVKPIVKPEDDDSATGRLFLNCVEQLRLQPHAASVFWGRSIDNPDIVAVAVRWTSTDERAPTNYFRPYEVDSAPETRVFYVGFDAGDLTSYPTTEIALPSFSTDATSGEELDLVIHTFMEALSQIPDSNICALGVRGGWMSPIASEASPTGLASMFAMVVGWPSKNAHLAAAETETFKAPFGPMIERMIPFGEDGPGIHLMHFKFRG</sequence>
<proteinExistence type="predicted"/>
<evidence type="ECO:0000313" key="2">
    <source>
        <dbReference type="Proteomes" id="UP001283341"/>
    </source>
</evidence>
<evidence type="ECO:0008006" key="3">
    <source>
        <dbReference type="Google" id="ProtNLM"/>
    </source>
</evidence>
<organism evidence="1 2">
    <name type="scientific">Apodospora peruviana</name>
    <dbReference type="NCBI Taxonomy" id="516989"/>
    <lineage>
        <taxon>Eukaryota</taxon>
        <taxon>Fungi</taxon>
        <taxon>Dikarya</taxon>
        <taxon>Ascomycota</taxon>
        <taxon>Pezizomycotina</taxon>
        <taxon>Sordariomycetes</taxon>
        <taxon>Sordariomycetidae</taxon>
        <taxon>Sordariales</taxon>
        <taxon>Lasiosphaeriaceae</taxon>
        <taxon>Apodospora</taxon>
    </lineage>
</organism>